<evidence type="ECO:0000259" key="2">
    <source>
        <dbReference type="Pfam" id="PF11396"/>
    </source>
</evidence>
<dbReference type="SUPFAM" id="SSF160574">
    <property type="entry name" value="BT0923-like"/>
    <property type="match status" value="1"/>
</dbReference>
<dbReference type="EMBL" id="SBIW01000031">
    <property type="protein sequence ID" value="RWY46064.1"/>
    <property type="molecule type" value="Genomic_DNA"/>
</dbReference>
<reference evidence="3 4" key="1">
    <citation type="submission" date="2019-01" db="EMBL/GenBank/DDBJ databases">
        <title>Mucilaginibacter antarcticum sp. nov., isolated from antarctic soil.</title>
        <authorList>
            <person name="Yan Y.-Q."/>
            <person name="Du Z.-J."/>
        </authorList>
    </citation>
    <scope>NUCLEOTIDE SEQUENCE [LARGE SCALE GENOMIC DNA]</scope>
    <source>
        <strain evidence="3 4">F01003</strain>
    </source>
</reference>
<dbReference type="Proteomes" id="UP000286701">
    <property type="component" value="Unassembled WGS sequence"/>
</dbReference>
<dbReference type="OrthoDB" id="1121502at2"/>
<feature type="signal peptide" evidence="1">
    <location>
        <begin position="1"/>
        <end position="20"/>
    </location>
</feature>
<gene>
    <name evidence="3" type="ORF">EPL05_23755</name>
</gene>
<sequence>MKKIILSLSVLLSVTTLTIAQTVKSALVPTSVREALMKKYPEATKITWEKEKGNFEANWGGKSGEDMSVQYTPSGTFVEQVAAISPSELPAGVAMYVKQHYKGVKITEAGKVTDAKGTLMYEAEVKGKDLVFDEKGNFLKKD</sequence>
<protein>
    <recommendedName>
        <fullName evidence="2">Putative beta-lactamase-inhibitor-like PepSY-like domain-containing protein</fullName>
    </recommendedName>
</protein>
<name>A0A3S3VDK1_9SPHI</name>
<dbReference type="AlphaFoldDB" id="A0A3S3VDK1"/>
<organism evidence="3 4">
    <name type="scientific">Mucilaginibacter gilvus</name>
    <dbReference type="NCBI Taxonomy" id="2305909"/>
    <lineage>
        <taxon>Bacteria</taxon>
        <taxon>Pseudomonadati</taxon>
        <taxon>Bacteroidota</taxon>
        <taxon>Sphingobacteriia</taxon>
        <taxon>Sphingobacteriales</taxon>
        <taxon>Sphingobacteriaceae</taxon>
        <taxon>Mucilaginibacter</taxon>
    </lineage>
</organism>
<dbReference type="Pfam" id="PF11396">
    <property type="entry name" value="PepSY_like"/>
    <property type="match status" value="1"/>
</dbReference>
<keyword evidence="4" id="KW-1185">Reference proteome</keyword>
<dbReference type="RefSeq" id="WP_128536481.1">
    <property type="nucleotide sequence ID" value="NZ_SBIW01000031.1"/>
</dbReference>
<evidence type="ECO:0000256" key="1">
    <source>
        <dbReference type="SAM" id="SignalP"/>
    </source>
</evidence>
<evidence type="ECO:0000313" key="3">
    <source>
        <dbReference type="EMBL" id="RWY46064.1"/>
    </source>
</evidence>
<keyword evidence="1" id="KW-0732">Signal</keyword>
<accession>A0A3S3VDK1</accession>
<evidence type="ECO:0000313" key="4">
    <source>
        <dbReference type="Proteomes" id="UP000286701"/>
    </source>
</evidence>
<dbReference type="InterPro" id="IPR021533">
    <property type="entry name" value="PepSY-like"/>
</dbReference>
<proteinExistence type="predicted"/>
<dbReference type="Gene3D" id="3.10.450.360">
    <property type="match status" value="1"/>
</dbReference>
<feature type="chain" id="PRO_5018657678" description="Putative beta-lactamase-inhibitor-like PepSY-like domain-containing protein" evidence="1">
    <location>
        <begin position="21"/>
        <end position="142"/>
    </location>
</feature>
<comment type="caution">
    <text evidence="3">The sequence shown here is derived from an EMBL/GenBank/DDBJ whole genome shotgun (WGS) entry which is preliminary data.</text>
</comment>
<feature type="domain" description="Putative beta-lactamase-inhibitor-like PepSY-like" evidence="2">
    <location>
        <begin position="77"/>
        <end position="140"/>
    </location>
</feature>